<name>A0ABR8Z9L9_9FLAO</name>
<dbReference type="EMBL" id="JACYFS010000001">
    <property type="protein sequence ID" value="MBD8081979.1"/>
    <property type="molecule type" value="Genomic_DNA"/>
</dbReference>
<evidence type="ECO:0000313" key="1">
    <source>
        <dbReference type="EMBL" id="MBD8081979.1"/>
    </source>
</evidence>
<sequence length="190" mass="21063">MENIEVKELIAVQKIPKIVDEIKKLVNKPADIDSALIELGISPFLLNLYLATPRNLSFLNIGIEKALYVPRQVTTDKGGRKSLYFLEQGEAVIAGAYFTVEGILIRRVTRLSGASEIAKTGDKYKLEILSLDETIILSAEGLLEIEDDTKGIGSLSKLTQTSDSQIVSRNTNIEPLKSIWVAWSFIDIEK</sequence>
<organism evidence="1 2">
    <name type="scientific">Chryseobacterium caseinilyticum</name>
    <dbReference type="NCBI Taxonomy" id="2771428"/>
    <lineage>
        <taxon>Bacteria</taxon>
        <taxon>Pseudomonadati</taxon>
        <taxon>Bacteroidota</taxon>
        <taxon>Flavobacteriia</taxon>
        <taxon>Flavobacteriales</taxon>
        <taxon>Weeksellaceae</taxon>
        <taxon>Chryseobacterium group</taxon>
        <taxon>Chryseobacterium</taxon>
    </lineage>
</organism>
<evidence type="ECO:0000313" key="2">
    <source>
        <dbReference type="Proteomes" id="UP000637299"/>
    </source>
</evidence>
<proteinExistence type="predicted"/>
<dbReference type="Proteomes" id="UP000637299">
    <property type="component" value="Unassembled WGS sequence"/>
</dbReference>
<gene>
    <name evidence="1" type="ORF">IC610_06015</name>
</gene>
<comment type="caution">
    <text evidence="1">The sequence shown here is derived from an EMBL/GenBank/DDBJ whole genome shotgun (WGS) entry which is preliminary data.</text>
</comment>
<accession>A0ABR8Z9L9</accession>
<protein>
    <submittedName>
        <fullName evidence="1">Uncharacterized protein</fullName>
    </submittedName>
</protein>
<keyword evidence="2" id="KW-1185">Reference proteome</keyword>
<dbReference type="RefSeq" id="WP_191735659.1">
    <property type="nucleotide sequence ID" value="NZ_JACYFS010000001.1"/>
</dbReference>
<reference evidence="1 2" key="1">
    <citation type="submission" date="2020-09" db="EMBL/GenBank/DDBJ databases">
        <title>Genome seq and assembly of Chryseobacterium sp.</title>
        <authorList>
            <person name="Chhetri G."/>
        </authorList>
    </citation>
    <scope>NUCLEOTIDE SEQUENCE [LARGE SCALE GENOMIC DNA]</scope>
    <source>
        <strain evidence="1 2">GCR10</strain>
    </source>
</reference>